<proteinExistence type="inferred from homology"/>
<evidence type="ECO:0000256" key="2">
    <source>
        <dbReference type="ARBA" id="ARBA00022679"/>
    </source>
</evidence>
<keyword evidence="1" id="KW-0328">Glycosyltransferase</keyword>
<comment type="catalytic activity">
    <reaction evidence="5">
        <text>an L-alpha-D-Hep-(1-&gt;5)-[alpha-Kdo-(2-&gt;4)]-alpha-Kdo-(2-&gt;6)-lipid A + ADP-L-glycero-beta-D-manno-heptose = an L-alpha-D-Hep-(1-&gt;3)-L-alpha-D-Hep-(1-&gt;5)-[alpha-Kdo-(2-&gt;4)]-alpha-Kdo-(2-&gt;6)-lipid A + ADP + H(+)</text>
        <dbReference type="Rhea" id="RHEA:74071"/>
        <dbReference type="ChEBI" id="CHEBI:15378"/>
        <dbReference type="ChEBI" id="CHEBI:61506"/>
        <dbReference type="ChEBI" id="CHEBI:193068"/>
        <dbReference type="ChEBI" id="CHEBI:193069"/>
        <dbReference type="ChEBI" id="CHEBI:456216"/>
        <dbReference type="EC" id="2.4.99.24"/>
    </reaction>
</comment>
<dbReference type="PANTHER" id="PTHR30160:SF7">
    <property type="entry name" value="ADP-HEPTOSE--LPS HEPTOSYLTRANSFERASE 2"/>
    <property type="match status" value="1"/>
</dbReference>
<dbReference type="PANTHER" id="PTHR30160">
    <property type="entry name" value="TETRAACYLDISACCHARIDE 4'-KINASE-RELATED"/>
    <property type="match status" value="1"/>
</dbReference>
<dbReference type="GO" id="GO:0008713">
    <property type="term" value="F:ADP-heptose-lipopolysaccharide heptosyltransferase activity"/>
    <property type="evidence" value="ECO:0007669"/>
    <property type="project" value="UniProtKB-EC"/>
</dbReference>
<evidence type="ECO:0000313" key="6">
    <source>
        <dbReference type="EMBL" id="SVA65561.1"/>
    </source>
</evidence>
<organism evidence="6">
    <name type="scientific">marine metagenome</name>
    <dbReference type="NCBI Taxonomy" id="408172"/>
    <lineage>
        <taxon>unclassified sequences</taxon>
        <taxon>metagenomes</taxon>
        <taxon>ecological metagenomes</taxon>
    </lineage>
</organism>
<dbReference type="CDD" id="cd03789">
    <property type="entry name" value="GT9_LPS_heptosyltransferase"/>
    <property type="match status" value="1"/>
</dbReference>
<evidence type="ECO:0000256" key="4">
    <source>
        <dbReference type="ARBA" id="ARBA00044042"/>
    </source>
</evidence>
<dbReference type="InterPro" id="IPR002201">
    <property type="entry name" value="Glyco_trans_9"/>
</dbReference>
<reference evidence="6" key="1">
    <citation type="submission" date="2018-05" db="EMBL/GenBank/DDBJ databases">
        <authorList>
            <person name="Lanie J.A."/>
            <person name="Ng W.-L."/>
            <person name="Kazmierczak K.M."/>
            <person name="Andrzejewski T.M."/>
            <person name="Davidsen T.M."/>
            <person name="Wayne K.J."/>
            <person name="Tettelin H."/>
            <person name="Glass J.I."/>
            <person name="Rusch D."/>
            <person name="Podicherti R."/>
            <person name="Tsui H.-C.T."/>
            <person name="Winkler M.E."/>
        </authorList>
    </citation>
    <scope>NUCLEOTIDE SEQUENCE</scope>
</reference>
<dbReference type="EMBL" id="UINC01015595">
    <property type="protein sequence ID" value="SVA65561.1"/>
    <property type="molecule type" value="Genomic_DNA"/>
</dbReference>
<accession>A0A381XM90</accession>
<evidence type="ECO:0000256" key="5">
    <source>
        <dbReference type="ARBA" id="ARBA00047503"/>
    </source>
</evidence>
<dbReference type="InterPro" id="IPR051199">
    <property type="entry name" value="LPS_LOS_Heptosyltrfase"/>
</dbReference>
<comment type="similarity">
    <text evidence="3">Belongs to the glycosyltransferase 9 family.</text>
</comment>
<dbReference type="Gene3D" id="3.40.50.2000">
    <property type="entry name" value="Glycogen Phosphorylase B"/>
    <property type="match status" value="1"/>
</dbReference>
<dbReference type="InterPro" id="IPR011910">
    <property type="entry name" value="RfaF"/>
</dbReference>
<sequence length="200" mass="23143">MKILIIGPSWVGDAVISQSLLKIIIDRCESSTIDVLSPDWTLDIFKRMEEVSKSLIFPFKHGDIKLRERANFGKKLKVKSYDQVIVLPNSLKSALVPFFANIPKRTGWIGEMRYFLLNDIRKLNKKIYPRMVDRFVGLAFPKNHYSEKEIPFPHLIVDEKNLDKILKKYQLRKDIPLLTLCPGAEFGPSKRWPAANFSKI</sequence>
<feature type="non-terminal residue" evidence="6">
    <location>
        <position position="200"/>
    </location>
</feature>
<dbReference type="GO" id="GO:0005829">
    <property type="term" value="C:cytosol"/>
    <property type="evidence" value="ECO:0007669"/>
    <property type="project" value="TreeGrafter"/>
</dbReference>
<dbReference type="AlphaFoldDB" id="A0A381XM90"/>
<gene>
    <name evidence="6" type="ORF">METZ01_LOCUS118415</name>
</gene>
<dbReference type="Pfam" id="PF01075">
    <property type="entry name" value="Glyco_transf_9"/>
    <property type="match status" value="1"/>
</dbReference>
<name>A0A381XM90_9ZZZZ</name>
<dbReference type="EC" id="2.4.99.24" evidence="4"/>
<evidence type="ECO:0000256" key="3">
    <source>
        <dbReference type="ARBA" id="ARBA00043995"/>
    </source>
</evidence>
<evidence type="ECO:0000256" key="1">
    <source>
        <dbReference type="ARBA" id="ARBA00022676"/>
    </source>
</evidence>
<keyword evidence="2" id="KW-0808">Transferase</keyword>
<dbReference type="SUPFAM" id="SSF53756">
    <property type="entry name" value="UDP-Glycosyltransferase/glycogen phosphorylase"/>
    <property type="match status" value="1"/>
</dbReference>
<dbReference type="NCBIfam" id="TIGR02195">
    <property type="entry name" value="heptsyl_trn_II"/>
    <property type="match status" value="1"/>
</dbReference>
<dbReference type="GO" id="GO:0009244">
    <property type="term" value="P:lipopolysaccharide core region biosynthetic process"/>
    <property type="evidence" value="ECO:0007669"/>
    <property type="project" value="TreeGrafter"/>
</dbReference>
<protein>
    <recommendedName>
        <fullName evidence="4">lipopolysaccharide heptosyltransferase II</fullName>
        <ecNumber evidence="4">2.4.99.24</ecNumber>
    </recommendedName>
</protein>